<sequence length="108" mass="11027">MVPVGSQRGPLPGELRGGNRLVITSGGQVREVGEVQQPLGPAEGPCTPPWSALSRRAGAGDPGKVPAVTKGRFPLVTVELTLARADPAERGRPGDPQGLATGREAPCS</sequence>
<dbReference type="Proteomes" id="UP001162501">
    <property type="component" value="Chromosome 9"/>
</dbReference>
<evidence type="ECO:0000313" key="1">
    <source>
        <dbReference type="EMBL" id="CAI9713961.1"/>
    </source>
</evidence>
<gene>
    <name evidence="1" type="ORF">MRATA1EN3_LOCUS25174</name>
</gene>
<reference evidence="1" key="1">
    <citation type="submission" date="2023-05" db="EMBL/GenBank/DDBJ databases">
        <authorList>
            <consortium name="ELIXIR-Norway"/>
        </authorList>
    </citation>
    <scope>NUCLEOTIDE SEQUENCE</scope>
</reference>
<proteinExistence type="predicted"/>
<organism evidence="1 2">
    <name type="scientific">Rangifer tarandus platyrhynchus</name>
    <name type="common">Svalbard reindeer</name>
    <dbReference type="NCBI Taxonomy" id="3082113"/>
    <lineage>
        <taxon>Eukaryota</taxon>
        <taxon>Metazoa</taxon>
        <taxon>Chordata</taxon>
        <taxon>Craniata</taxon>
        <taxon>Vertebrata</taxon>
        <taxon>Euteleostomi</taxon>
        <taxon>Mammalia</taxon>
        <taxon>Eutheria</taxon>
        <taxon>Laurasiatheria</taxon>
        <taxon>Artiodactyla</taxon>
        <taxon>Ruminantia</taxon>
        <taxon>Pecora</taxon>
        <taxon>Cervidae</taxon>
        <taxon>Odocoileinae</taxon>
        <taxon>Rangifer</taxon>
    </lineage>
</organism>
<accession>A0ACB0FP74</accession>
<evidence type="ECO:0000313" key="2">
    <source>
        <dbReference type="Proteomes" id="UP001162501"/>
    </source>
</evidence>
<protein>
    <submittedName>
        <fullName evidence="1">Uncharacterized protein</fullName>
    </submittedName>
</protein>
<dbReference type="EMBL" id="OX596093">
    <property type="protein sequence ID" value="CAI9713961.1"/>
    <property type="molecule type" value="Genomic_DNA"/>
</dbReference>
<name>A0ACB0FP74_RANTA</name>